<keyword evidence="3" id="KW-1185">Reference proteome</keyword>
<accession>A0A315VVY1</accession>
<sequence length="243" mass="27224">MLLAAIMQSNRGVTTPAGPRRPEATRLLRRIISKKSYEDTIMGKRMAVFASVRIFNRPRPFDLRPILHSPRLWVQFSDFTHLFFFFPIHSETASVVDSDSHLPSEGSCHSMTDTTIKVSLIFPNGDKYEGECRKSESGELVRSGTGKHTSASGIIYTGEWQEDKMLGRGTLQFPSGAVYEGEFKDNAYNGSGTYTFPDGSMYKGQFYNDRLEGEGTFTDTRGLKWTGDFHGEAALGLKLMHNL</sequence>
<evidence type="ECO:0000256" key="1">
    <source>
        <dbReference type="ARBA" id="ARBA00022737"/>
    </source>
</evidence>
<dbReference type="EMBL" id="NHOQ01001112">
    <property type="protein sequence ID" value="PWA27025.1"/>
    <property type="molecule type" value="Genomic_DNA"/>
</dbReference>
<gene>
    <name evidence="2" type="ORF">CCH79_00018020</name>
</gene>
<evidence type="ECO:0000313" key="3">
    <source>
        <dbReference type="Proteomes" id="UP000250572"/>
    </source>
</evidence>
<dbReference type="SUPFAM" id="SSF82185">
    <property type="entry name" value="Histone H3 K4-specific methyltransferase SET7/9 N-terminal domain"/>
    <property type="match status" value="1"/>
</dbReference>
<dbReference type="Proteomes" id="UP000250572">
    <property type="component" value="Unassembled WGS sequence"/>
</dbReference>
<dbReference type="PANTHER" id="PTHR46917">
    <property type="entry name" value="MORN REPEAT-CONTAINING PROTEIN 2"/>
    <property type="match status" value="1"/>
</dbReference>
<dbReference type="PANTHER" id="PTHR46917:SF1">
    <property type="entry name" value="MORN REPEAT-CONTAINING PROTEIN 2"/>
    <property type="match status" value="1"/>
</dbReference>
<proteinExistence type="predicted"/>
<dbReference type="SMART" id="SM00698">
    <property type="entry name" value="MORN"/>
    <property type="match status" value="3"/>
</dbReference>
<protein>
    <recommendedName>
        <fullName evidence="4">MORN repeat-containing protein 2</fullName>
    </recommendedName>
</protein>
<reference evidence="2 3" key="1">
    <citation type="journal article" date="2018" name="G3 (Bethesda)">
        <title>A High-Quality Reference Genome for the Invasive Mosquitofish Gambusia affinis Using a Chicago Library.</title>
        <authorList>
            <person name="Hoffberg S.L."/>
            <person name="Troendle N.J."/>
            <person name="Glenn T.C."/>
            <person name="Mahmud O."/>
            <person name="Louha S."/>
            <person name="Chalopin D."/>
            <person name="Bennetzen J.L."/>
            <person name="Mauricio R."/>
        </authorList>
    </citation>
    <scope>NUCLEOTIDE SEQUENCE [LARGE SCALE GENOMIC DNA]</scope>
    <source>
        <strain evidence="2">NE01/NJP1002.9</strain>
        <tissue evidence="2">Muscle</tissue>
    </source>
</reference>
<name>A0A315VVY1_GAMAF</name>
<comment type="caution">
    <text evidence="2">The sequence shown here is derived from an EMBL/GenBank/DDBJ whole genome shotgun (WGS) entry which is preliminary data.</text>
</comment>
<evidence type="ECO:0008006" key="4">
    <source>
        <dbReference type="Google" id="ProtNLM"/>
    </source>
</evidence>
<organism evidence="2 3">
    <name type="scientific">Gambusia affinis</name>
    <name type="common">Western mosquitofish</name>
    <name type="synonym">Heterandria affinis</name>
    <dbReference type="NCBI Taxonomy" id="33528"/>
    <lineage>
        <taxon>Eukaryota</taxon>
        <taxon>Metazoa</taxon>
        <taxon>Chordata</taxon>
        <taxon>Craniata</taxon>
        <taxon>Vertebrata</taxon>
        <taxon>Euteleostomi</taxon>
        <taxon>Actinopterygii</taxon>
        <taxon>Neopterygii</taxon>
        <taxon>Teleostei</taxon>
        <taxon>Neoteleostei</taxon>
        <taxon>Acanthomorphata</taxon>
        <taxon>Ovalentaria</taxon>
        <taxon>Atherinomorphae</taxon>
        <taxon>Cyprinodontiformes</taxon>
        <taxon>Poeciliidae</taxon>
        <taxon>Poeciliinae</taxon>
        <taxon>Gambusia</taxon>
    </lineage>
</organism>
<dbReference type="Pfam" id="PF02493">
    <property type="entry name" value="MORN"/>
    <property type="match status" value="3"/>
</dbReference>
<dbReference type="InterPro" id="IPR052849">
    <property type="entry name" value="MORN_repeat_protein"/>
</dbReference>
<evidence type="ECO:0000313" key="2">
    <source>
        <dbReference type="EMBL" id="PWA27025.1"/>
    </source>
</evidence>
<dbReference type="Gene3D" id="2.20.110.10">
    <property type="entry name" value="Histone H3 K4-specific methyltransferase SET7/9 N-terminal domain"/>
    <property type="match status" value="2"/>
</dbReference>
<keyword evidence="1" id="KW-0677">Repeat</keyword>
<dbReference type="InterPro" id="IPR003409">
    <property type="entry name" value="MORN"/>
</dbReference>
<dbReference type="STRING" id="33528.ENSGAFP00000025241"/>
<dbReference type="AlphaFoldDB" id="A0A315VVY1"/>